<evidence type="ECO:0000313" key="4">
    <source>
        <dbReference type="EMBL" id="KAK2563256.1"/>
    </source>
</evidence>
<reference evidence="4" key="2">
    <citation type="journal article" date="2023" name="Science">
        <title>Genomic signatures of disease resistance in endangered staghorn corals.</title>
        <authorList>
            <person name="Vollmer S.V."/>
            <person name="Selwyn J.D."/>
            <person name="Despard B.A."/>
            <person name="Roesel C.L."/>
        </authorList>
    </citation>
    <scope>NUCLEOTIDE SEQUENCE</scope>
    <source>
        <strain evidence="4">K2</strain>
    </source>
</reference>
<keyword evidence="1" id="KW-1015">Disulfide bond</keyword>
<accession>A0AAD9QLP3</accession>
<feature type="domain" description="Thyroglobulin type-1" evidence="3">
    <location>
        <begin position="9"/>
        <end position="87"/>
    </location>
</feature>
<dbReference type="PROSITE" id="PS51162">
    <property type="entry name" value="THYROGLOBULIN_1_2"/>
    <property type="match status" value="1"/>
</dbReference>
<evidence type="ECO:0000256" key="1">
    <source>
        <dbReference type="ARBA" id="ARBA00023157"/>
    </source>
</evidence>
<dbReference type="Proteomes" id="UP001249851">
    <property type="component" value="Unassembled WGS sequence"/>
</dbReference>
<dbReference type="Pfam" id="PF00086">
    <property type="entry name" value="Thyroglobulin_1"/>
    <property type="match status" value="1"/>
</dbReference>
<gene>
    <name evidence="4" type="ORF">P5673_013617</name>
</gene>
<organism evidence="4 5">
    <name type="scientific">Acropora cervicornis</name>
    <name type="common">Staghorn coral</name>
    <dbReference type="NCBI Taxonomy" id="6130"/>
    <lineage>
        <taxon>Eukaryota</taxon>
        <taxon>Metazoa</taxon>
        <taxon>Cnidaria</taxon>
        <taxon>Anthozoa</taxon>
        <taxon>Hexacorallia</taxon>
        <taxon>Scleractinia</taxon>
        <taxon>Astrocoeniina</taxon>
        <taxon>Acroporidae</taxon>
        <taxon>Acropora</taxon>
    </lineage>
</organism>
<dbReference type="CDD" id="cd00191">
    <property type="entry name" value="TY"/>
    <property type="match status" value="1"/>
</dbReference>
<dbReference type="Gene3D" id="4.10.800.10">
    <property type="entry name" value="Thyroglobulin type-1"/>
    <property type="match status" value="1"/>
</dbReference>
<comment type="caution">
    <text evidence="2">Lacks conserved residue(s) required for the propagation of feature annotation.</text>
</comment>
<dbReference type="InterPro" id="IPR036857">
    <property type="entry name" value="Thyroglobulin_1_sf"/>
</dbReference>
<name>A0AAD9QLP3_ACRCE</name>
<sequence>MKNLFSVSVPPCLNKLRQNLPLLLVRGEGHPVPGIHFPSCDQDGYFLPEQCTVLDKQGNKKCWCVDRHGSKIEGTTECSDNTEPPTS</sequence>
<comment type="caution">
    <text evidence="4">The sequence shown here is derived from an EMBL/GenBank/DDBJ whole genome shotgun (WGS) entry which is preliminary data.</text>
</comment>
<evidence type="ECO:0000256" key="2">
    <source>
        <dbReference type="PROSITE-ProRule" id="PRU00500"/>
    </source>
</evidence>
<dbReference type="SMART" id="SM00211">
    <property type="entry name" value="TY"/>
    <property type="match status" value="1"/>
</dbReference>
<reference evidence="4" key="1">
    <citation type="journal article" date="2023" name="G3 (Bethesda)">
        <title>Whole genome assembly and annotation of the endangered Caribbean coral Acropora cervicornis.</title>
        <authorList>
            <person name="Selwyn J.D."/>
            <person name="Vollmer S.V."/>
        </authorList>
    </citation>
    <scope>NUCLEOTIDE SEQUENCE</scope>
    <source>
        <strain evidence="4">K2</strain>
    </source>
</reference>
<evidence type="ECO:0000313" key="5">
    <source>
        <dbReference type="Proteomes" id="UP001249851"/>
    </source>
</evidence>
<proteinExistence type="predicted"/>
<evidence type="ECO:0000259" key="3">
    <source>
        <dbReference type="PROSITE" id="PS51162"/>
    </source>
</evidence>
<protein>
    <submittedName>
        <fullName evidence="4">Testican-2</fullName>
    </submittedName>
</protein>
<dbReference type="EMBL" id="JARQWQ010000026">
    <property type="protein sequence ID" value="KAK2563256.1"/>
    <property type="molecule type" value="Genomic_DNA"/>
</dbReference>
<keyword evidence="5" id="KW-1185">Reference proteome</keyword>
<dbReference type="SUPFAM" id="SSF57610">
    <property type="entry name" value="Thyroglobulin type-1 domain"/>
    <property type="match status" value="1"/>
</dbReference>
<dbReference type="PROSITE" id="PS00484">
    <property type="entry name" value="THYROGLOBULIN_1_1"/>
    <property type="match status" value="1"/>
</dbReference>
<dbReference type="InterPro" id="IPR000716">
    <property type="entry name" value="Thyroglobulin_1"/>
</dbReference>
<dbReference type="AlphaFoldDB" id="A0AAD9QLP3"/>